<keyword evidence="4" id="KW-1185">Reference proteome</keyword>
<dbReference type="AlphaFoldDB" id="E6SPX3"/>
<feature type="domain" description="Cyclophilin-like" evidence="2">
    <location>
        <begin position="64"/>
        <end position="171"/>
    </location>
</feature>
<dbReference type="Proteomes" id="UP000008630">
    <property type="component" value="Chromosome"/>
</dbReference>
<gene>
    <name evidence="3" type="ordered locus">Bache_3020</name>
</gene>
<dbReference type="OrthoDB" id="9801466at2"/>
<evidence type="ECO:0000259" key="2">
    <source>
        <dbReference type="Pfam" id="PF18050"/>
    </source>
</evidence>
<dbReference type="eggNOG" id="COG4925">
    <property type="taxonomic scope" value="Bacteria"/>
</dbReference>
<dbReference type="HOGENOM" id="CLU_099043_0_0_10"/>
<protein>
    <recommendedName>
        <fullName evidence="2">Cyclophilin-like domain-containing protein</fullName>
    </recommendedName>
</protein>
<reference key="1">
    <citation type="submission" date="2010-11" db="EMBL/GenBank/DDBJ databases">
        <title>The complete genome of Bacteroides helcogenes P 36-108.</title>
        <authorList>
            <consortium name="US DOE Joint Genome Institute (JGI-PGF)"/>
            <person name="Lucas S."/>
            <person name="Copeland A."/>
            <person name="Lapidus A."/>
            <person name="Bruce D."/>
            <person name="Goodwin L."/>
            <person name="Pitluck S."/>
            <person name="Kyrpides N."/>
            <person name="Mavromatis K."/>
            <person name="Ivanova N."/>
            <person name="Zeytun A."/>
            <person name="Brettin T."/>
            <person name="Detter J.C."/>
            <person name="Tapia R."/>
            <person name="Han C."/>
            <person name="Land M."/>
            <person name="Hauser L."/>
            <person name="Markowitz V."/>
            <person name="Cheng J.-F."/>
            <person name="Hugenholtz P."/>
            <person name="Woyke T."/>
            <person name="Wu D."/>
            <person name="Gronow S."/>
            <person name="Wellnitz S."/>
            <person name="Brambilla E."/>
            <person name="Klenk H.-P."/>
            <person name="Eisen J.A."/>
        </authorList>
    </citation>
    <scope>NUCLEOTIDE SEQUENCE</scope>
    <source>
        <strain>P 36-108</strain>
    </source>
</reference>
<feature type="region of interest" description="Disordered" evidence="1">
    <location>
        <begin position="34"/>
        <end position="57"/>
    </location>
</feature>
<evidence type="ECO:0000313" key="3">
    <source>
        <dbReference type="EMBL" id="ADV44952.1"/>
    </source>
</evidence>
<dbReference type="Gene3D" id="2.40.100.20">
    <property type="match status" value="1"/>
</dbReference>
<dbReference type="EMBL" id="CP002352">
    <property type="protein sequence ID" value="ADV44952.1"/>
    <property type="molecule type" value="Genomic_DNA"/>
</dbReference>
<dbReference type="KEGG" id="bhl:Bache_3020"/>
<dbReference type="InterPro" id="IPR029000">
    <property type="entry name" value="Cyclophilin-like_dom_sf"/>
</dbReference>
<evidence type="ECO:0000313" key="4">
    <source>
        <dbReference type="Proteomes" id="UP000008630"/>
    </source>
</evidence>
<organism evidence="3 4">
    <name type="scientific">Bacteroides helcogenes (strain ATCC 35417 / DSM 20613 / JCM 6297 / CCUG 15421 / P 36-108)</name>
    <dbReference type="NCBI Taxonomy" id="693979"/>
    <lineage>
        <taxon>Bacteria</taxon>
        <taxon>Pseudomonadati</taxon>
        <taxon>Bacteroidota</taxon>
        <taxon>Bacteroidia</taxon>
        <taxon>Bacteroidales</taxon>
        <taxon>Bacteroidaceae</taxon>
        <taxon>Bacteroides</taxon>
    </lineage>
</organism>
<evidence type="ECO:0000256" key="1">
    <source>
        <dbReference type="SAM" id="MobiDB-lite"/>
    </source>
</evidence>
<dbReference type="InterPro" id="IPR041183">
    <property type="entry name" value="Cyclophilin-like"/>
</dbReference>
<dbReference type="RefSeq" id="WP_013548539.1">
    <property type="nucleotide sequence ID" value="NC_014933.1"/>
</dbReference>
<sequence>MNWAREFNKQFLALSLTCILSFAISSCNKEDSFEEIVPPEETTEDNPTDNPSEEDNMKNRQISISIGTDAFTATIDDNATGKAFLALLPLTIQMKELGGNEKYHYLSNSLPTATYSPGTIQEGDLMLYGTSCIVLFYQTFVSSYSYTRIGKIDNPQRLATAVGSGDVTITFDKIEQFFKSNLK</sequence>
<accession>E6SPX3</accession>
<dbReference type="PATRIC" id="fig|693979.3.peg.3165"/>
<dbReference type="STRING" id="693979.Bache_3020"/>
<name>E6SPX3_BACT6</name>
<dbReference type="Pfam" id="PF18050">
    <property type="entry name" value="Cyclophil_like2"/>
    <property type="match status" value="1"/>
</dbReference>
<proteinExistence type="predicted"/>
<feature type="compositionally biased region" description="Acidic residues" evidence="1">
    <location>
        <begin position="34"/>
        <end position="54"/>
    </location>
</feature>
<dbReference type="SUPFAM" id="SSF50891">
    <property type="entry name" value="Cyclophilin-like"/>
    <property type="match status" value="1"/>
</dbReference>
<dbReference type="PROSITE" id="PS51257">
    <property type="entry name" value="PROKAR_LIPOPROTEIN"/>
    <property type="match status" value="1"/>
</dbReference>
<reference evidence="3 4" key="2">
    <citation type="journal article" date="2011" name="Stand. Genomic Sci.">
        <title>Complete genome sequence of Bacteroides helcogenes type strain (P 36-108).</title>
        <authorList>
            <person name="Pati A."/>
            <person name="Gronow S."/>
            <person name="Zeytun A."/>
            <person name="Lapidus A."/>
            <person name="Nolan M."/>
            <person name="Hammon N."/>
            <person name="Deshpande S."/>
            <person name="Cheng J.F."/>
            <person name="Tapia R."/>
            <person name="Han C."/>
            <person name="Goodwin L."/>
            <person name="Pitluck S."/>
            <person name="Liolios K."/>
            <person name="Pagani I."/>
            <person name="Ivanova N."/>
            <person name="Mavromatis K."/>
            <person name="Chen A."/>
            <person name="Palaniappan K."/>
            <person name="Land M."/>
            <person name="Hauser L."/>
            <person name="Chang Y.J."/>
            <person name="Jeffries C.D."/>
            <person name="Detter J.C."/>
            <person name="Brambilla E."/>
            <person name="Rohde M."/>
            <person name="Goker M."/>
            <person name="Woyke T."/>
            <person name="Bristow J."/>
            <person name="Eisen J.A."/>
            <person name="Markowitz V."/>
            <person name="Hugenholtz P."/>
            <person name="Kyrpides N.C."/>
            <person name="Klenk H.P."/>
            <person name="Lucas S."/>
        </authorList>
    </citation>
    <scope>NUCLEOTIDE SEQUENCE [LARGE SCALE GENOMIC DNA]</scope>
    <source>
        <strain evidence="4">ATCC 35417 / DSM 20613 / JCM 6297 / CCUG 15421 / P 36-108</strain>
    </source>
</reference>